<keyword evidence="4 6" id="KW-1133">Transmembrane helix</keyword>
<evidence type="ECO:0000256" key="3">
    <source>
        <dbReference type="ARBA" id="ARBA00022692"/>
    </source>
</evidence>
<dbReference type="EMBL" id="FNQT01000003">
    <property type="protein sequence ID" value="SEA17223.1"/>
    <property type="molecule type" value="Genomic_DNA"/>
</dbReference>
<sequence>MFAPLQVSQLPTALRDLLTADYGLLVLFCVFVLEGAMLLYVVPSELVVPGALALLGGSVGMAVTVVVVAVAGATVGQVLLFTLAKRAGRERLLQSRWFRVSDESLERFEGWFDRWGPVVVPVSNTLLFTRGMVTVPAGLAGMDDRRFALLSALGSLSFQSILAALYLWFGTVL</sequence>
<evidence type="ECO:0000313" key="9">
    <source>
        <dbReference type="Proteomes" id="UP000236755"/>
    </source>
</evidence>
<evidence type="ECO:0000313" key="8">
    <source>
        <dbReference type="EMBL" id="SEA17223.1"/>
    </source>
</evidence>
<proteinExistence type="predicted"/>
<gene>
    <name evidence="8" type="ORF">SAMN04488065_2063</name>
</gene>
<dbReference type="Pfam" id="PF09335">
    <property type="entry name" value="VTT_dom"/>
    <property type="match status" value="1"/>
</dbReference>
<dbReference type="GO" id="GO:0005886">
    <property type="term" value="C:plasma membrane"/>
    <property type="evidence" value="ECO:0007669"/>
    <property type="project" value="UniProtKB-SubCell"/>
</dbReference>
<evidence type="ECO:0000256" key="5">
    <source>
        <dbReference type="ARBA" id="ARBA00023136"/>
    </source>
</evidence>
<evidence type="ECO:0000256" key="2">
    <source>
        <dbReference type="ARBA" id="ARBA00022475"/>
    </source>
</evidence>
<evidence type="ECO:0000259" key="7">
    <source>
        <dbReference type="Pfam" id="PF09335"/>
    </source>
</evidence>
<dbReference type="AlphaFoldDB" id="A0A1H3Z065"/>
<evidence type="ECO:0000256" key="4">
    <source>
        <dbReference type="ARBA" id="ARBA00022989"/>
    </source>
</evidence>
<keyword evidence="5 6" id="KW-0472">Membrane</keyword>
<protein>
    <submittedName>
        <fullName evidence="8">Membrane protein DedA, SNARE-associated domain</fullName>
    </submittedName>
</protein>
<dbReference type="InterPro" id="IPR051311">
    <property type="entry name" value="DedA_domain"/>
</dbReference>
<keyword evidence="2" id="KW-1003">Cell membrane</keyword>
<feature type="transmembrane region" description="Helical" evidence="6">
    <location>
        <begin position="22"/>
        <end position="42"/>
    </location>
</feature>
<reference evidence="8 9" key="1">
    <citation type="submission" date="2016-10" db="EMBL/GenBank/DDBJ databases">
        <authorList>
            <person name="de Groot N.N."/>
        </authorList>
    </citation>
    <scope>NUCLEOTIDE SEQUENCE [LARGE SCALE GENOMIC DNA]</scope>
    <source>
        <strain evidence="8 9">CGMCC 1.8712</strain>
    </source>
</reference>
<evidence type="ECO:0000256" key="1">
    <source>
        <dbReference type="ARBA" id="ARBA00004651"/>
    </source>
</evidence>
<dbReference type="InterPro" id="IPR032816">
    <property type="entry name" value="VTT_dom"/>
</dbReference>
<evidence type="ECO:0000256" key="6">
    <source>
        <dbReference type="SAM" id="Phobius"/>
    </source>
</evidence>
<dbReference type="STRING" id="555874.SAMN04488065_2063"/>
<feature type="transmembrane region" description="Helical" evidence="6">
    <location>
        <begin position="147"/>
        <end position="169"/>
    </location>
</feature>
<dbReference type="Proteomes" id="UP000236755">
    <property type="component" value="Unassembled WGS sequence"/>
</dbReference>
<accession>A0A1H3Z065</accession>
<dbReference type="RefSeq" id="WP_092634615.1">
    <property type="nucleotide sequence ID" value="NZ_FNQT01000003.1"/>
</dbReference>
<comment type="subcellular location">
    <subcellularLocation>
        <location evidence="1">Cell membrane</location>
        <topology evidence="1">Multi-pass membrane protein</topology>
    </subcellularLocation>
</comment>
<keyword evidence="9" id="KW-1185">Reference proteome</keyword>
<dbReference type="PANTHER" id="PTHR42709">
    <property type="entry name" value="ALKALINE PHOSPHATASE LIKE PROTEIN"/>
    <property type="match status" value="1"/>
</dbReference>
<name>A0A1H3Z065_9EURY</name>
<feature type="domain" description="VTT" evidence="7">
    <location>
        <begin position="51"/>
        <end position="163"/>
    </location>
</feature>
<keyword evidence="3 6" id="KW-0812">Transmembrane</keyword>
<dbReference type="PANTHER" id="PTHR42709:SF6">
    <property type="entry name" value="UNDECAPRENYL PHOSPHATE TRANSPORTER A"/>
    <property type="match status" value="1"/>
</dbReference>
<feature type="transmembrane region" description="Helical" evidence="6">
    <location>
        <begin position="62"/>
        <end position="84"/>
    </location>
</feature>
<organism evidence="8 9">
    <name type="scientific">Haloplanus vescus</name>
    <dbReference type="NCBI Taxonomy" id="555874"/>
    <lineage>
        <taxon>Archaea</taxon>
        <taxon>Methanobacteriati</taxon>
        <taxon>Methanobacteriota</taxon>
        <taxon>Stenosarchaea group</taxon>
        <taxon>Halobacteria</taxon>
        <taxon>Halobacteriales</taxon>
        <taxon>Haloferacaceae</taxon>
        <taxon>Haloplanus</taxon>
    </lineage>
</organism>